<reference evidence="4" key="1">
    <citation type="submission" date="2017-11" db="EMBL/GenBank/DDBJ databases">
        <title>The draft genome sequence of Chromatocurvus sp. F02.</title>
        <authorList>
            <person name="Du Z.-J."/>
            <person name="Chang Y.-Q."/>
        </authorList>
    </citation>
    <scope>NUCLEOTIDE SEQUENCE [LARGE SCALE GENOMIC DNA]</scope>
    <source>
        <strain evidence="4">F02</strain>
    </source>
</reference>
<dbReference type="Gene3D" id="3.40.50.1820">
    <property type="entry name" value="alpha/beta hydrolase"/>
    <property type="match status" value="1"/>
</dbReference>
<dbReference type="InterPro" id="IPR029058">
    <property type="entry name" value="AB_hydrolase_fold"/>
</dbReference>
<evidence type="ECO:0000313" key="3">
    <source>
        <dbReference type="EMBL" id="PLW82812.1"/>
    </source>
</evidence>
<keyword evidence="4" id="KW-1185">Reference proteome</keyword>
<evidence type="ECO:0000313" key="4">
    <source>
        <dbReference type="Proteomes" id="UP000234845"/>
    </source>
</evidence>
<feature type="domain" description="AB hydrolase-1" evidence="2">
    <location>
        <begin position="16"/>
        <end position="241"/>
    </location>
</feature>
<comment type="caution">
    <text evidence="3">The sequence shown here is derived from an EMBL/GenBank/DDBJ whole genome shotgun (WGS) entry which is preliminary data.</text>
</comment>
<sequence length="256" mass="28155">MVAEVFDSVAGDGPDVVLMHGLFGSGNNLGSLSRSLQDRYRVHSLDLPNHGRSAWMPDMALGDLAAAVQHWMTHRGLETAHFVGHSLGGKVAMQLALDAPYCVDALVVADIAPVAYPPGHDAVFAALAAVAEAQCHSRQEAAELMTPFLKEESTIQFLLTSLQRASDGTCHWRFNLPVLRDHYSDVLAEVPAQEPFDGRVLFVKGEASDYIQEQHEEAIRERFPRAEIEVIPDSGHWLHAQQPRLFNTVVGRFLDA</sequence>
<proteinExistence type="predicted"/>
<evidence type="ECO:0000259" key="2">
    <source>
        <dbReference type="Pfam" id="PF00561"/>
    </source>
</evidence>
<organism evidence="3 4">
    <name type="scientific">Kineobactrum sediminis</name>
    <dbReference type="NCBI Taxonomy" id="1905677"/>
    <lineage>
        <taxon>Bacteria</taxon>
        <taxon>Pseudomonadati</taxon>
        <taxon>Pseudomonadota</taxon>
        <taxon>Gammaproteobacteria</taxon>
        <taxon>Cellvibrionales</taxon>
        <taxon>Halieaceae</taxon>
        <taxon>Kineobactrum</taxon>
    </lineage>
</organism>
<dbReference type="PANTHER" id="PTHR46118:SF4">
    <property type="entry name" value="PROTEIN ABHD11"/>
    <property type="match status" value="1"/>
</dbReference>
<dbReference type="SUPFAM" id="SSF53474">
    <property type="entry name" value="alpha/beta-Hydrolases"/>
    <property type="match status" value="1"/>
</dbReference>
<protein>
    <recommendedName>
        <fullName evidence="2">AB hydrolase-1 domain-containing protein</fullName>
    </recommendedName>
</protein>
<dbReference type="InterPro" id="IPR000073">
    <property type="entry name" value="AB_hydrolase_1"/>
</dbReference>
<dbReference type="GO" id="GO:0016787">
    <property type="term" value="F:hydrolase activity"/>
    <property type="evidence" value="ECO:0007669"/>
    <property type="project" value="UniProtKB-KW"/>
</dbReference>
<dbReference type="AlphaFoldDB" id="A0A2N5Y335"/>
<dbReference type="RefSeq" id="WP_101521278.1">
    <property type="nucleotide sequence ID" value="NZ_PKLZ01000007.1"/>
</dbReference>
<dbReference type="Pfam" id="PF00561">
    <property type="entry name" value="Abhydrolase_1"/>
    <property type="match status" value="1"/>
</dbReference>
<gene>
    <name evidence="3" type="ORF">CWI75_09610</name>
</gene>
<dbReference type="PRINTS" id="PR00111">
    <property type="entry name" value="ABHYDROLASE"/>
</dbReference>
<accession>A0A2N5Y335</accession>
<dbReference type="PANTHER" id="PTHR46118">
    <property type="entry name" value="PROTEIN ABHD11"/>
    <property type="match status" value="1"/>
</dbReference>
<keyword evidence="1" id="KW-0378">Hydrolase</keyword>
<dbReference type="EMBL" id="PKLZ01000007">
    <property type="protein sequence ID" value="PLW82812.1"/>
    <property type="molecule type" value="Genomic_DNA"/>
</dbReference>
<dbReference type="Proteomes" id="UP000234845">
    <property type="component" value="Unassembled WGS sequence"/>
</dbReference>
<dbReference type="OrthoDB" id="9808398at2"/>
<name>A0A2N5Y335_9GAMM</name>
<evidence type="ECO:0000256" key="1">
    <source>
        <dbReference type="ARBA" id="ARBA00022801"/>
    </source>
</evidence>